<dbReference type="InterPro" id="IPR012337">
    <property type="entry name" value="RNaseH-like_sf"/>
</dbReference>
<reference evidence="1" key="1">
    <citation type="submission" date="2023-03" db="EMBL/GenBank/DDBJ databases">
        <title>Massive genome expansion in bonnet fungi (Mycena s.s.) driven by repeated elements and novel gene families across ecological guilds.</title>
        <authorList>
            <consortium name="Lawrence Berkeley National Laboratory"/>
            <person name="Harder C.B."/>
            <person name="Miyauchi S."/>
            <person name="Viragh M."/>
            <person name="Kuo A."/>
            <person name="Thoen E."/>
            <person name="Andreopoulos B."/>
            <person name="Lu D."/>
            <person name="Skrede I."/>
            <person name="Drula E."/>
            <person name="Henrissat B."/>
            <person name="Morin E."/>
            <person name="Kohler A."/>
            <person name="Barry K."/>
            <person name="LaButti K."/>
            <person name="Morin E."/>
            <person name="Salamov A."/>
            <person name="Lipzen A."/>
            <person name="Mereny Z."/>
            <person name="Hegedus B."/>
            <person name="Baldrian P."/>
            <person name="Stursova M."/>
            <person name="Weitz H."/>
            <person name="Taylor A."/>
            <person name="Grigoriev I.V."/>
            <person name="Nagy L.G."/>
            <person name="Martin F."/>
            <person name="Kauserud H."/>
        </authorList>
    </citation>
    <scope>NUCLEOTIDE SEQUENCE</scope>
    <source>
        <strain evidence="1">CBHHK188m</strain>
    </source>
</reference>
<evidence type="ECO:0000313" key="1">
    <source>
        <dbReference type="EMBL" id="KAJ7715225.1"/>
    </source>
</evidence>
<dbReference type="Proteomes" id="UP001215280">
    <property type="component" value="Unassembled WGS sequence"/>
</dbReference>
<dbReference type="AlphaFoldDB" id="A0AAD7H9Q7"/>
<evidence type="ECO:0008006" key="3">
    <source>
        <dbReference type="Google" id="ProtNLM"/>
    </source>
</evidence>
<feature type="non-terminal residue" evidence="1">
    <location>
        <position position="1"/>
    </location>
</feature>
<gene>
    <name evidence="1" type="ORF">DFH07DRAFT_785644</name>
</gene>
<protein>
    <recommendedName>
        <fullName evidence="3">hAT-like transposase RNase-H fold domain-containing protein</fullName>
    </recommendedName>
</protein>
<dbReference type="SUPFAM" id="SSF53098">
    <property type="entry name" value="Ribonuclease H-like"/>
    <property type="match status" value="1"/>
</dbReference>
<dbReference type="EMBL" id="JARJLG010000352">
    <property type="protein sequence ID" value="KAJ7715225.1"/>
    <property type="molecule type" value="Genomic_DNA"/>
</dbReference>
<keyword evidence="2" id="KW-1185">Reference proteome</keyword>
<sequence>MLVEFSHQMACVAKIRWDPLESCLAHVINIAMQKLISSYSKTQHYNPHEPHAHVPDTDDIMERSSSQRKELFHDIQLHTRTDLDEAVKQMILDMKAVHQFISEIAANERDREKSDKLEALQLTADEWNRIDLFLNVLQSAQDAQHQFSSDLRSTLHLAIPALEKLHAEWTSKGSKEKYFPFHEAIEAALSKVDEYYKKTGNSNSYVLAMVLDPRRKLVYFEKHWPKSLQASAKKALEKM</sequence>
<proteinExistence type="predicted"/>
<comment type="caution">
    <text evidence="1">The sequence shown here is derived from an EMBL/GenBank/DDBJ whole genome shotgun (WGS) entry which is preliminary data.</text>
</comment>
<evidence type="ECO:0000313" key="2">
    <source>
        <dbReference type="Proteomes" id="UP001215280"/>
    </source>
</evidence>
<accession>A0AAD7H9Q7</accession>
<organism evidence="1 2">
    <name type="scientific">Mycena maculata</name>
    <dbReference type="NCBI Taxonomy" id="230809"/>
    <lineage>
        <taxon>Eukaryota</taxon>
        <taxon>Fungi</taxon>
        <taxon>Dikarya</taxon>
        <taxon>Basidiomycota</taxon>
        <taxon>Agaricomycotina</taxon>
        <taxon>Agaricomycetes</taxon>
        <taxon>Agaricomycetidae</taxon>
        <taxon>Agaricales</taxon>
        <taxon>Marasmiineae</taxon>
        <taxon>Mycenaceae</taxon>
        <taxon>Mycena</taxon>
    </lineage>
</organism>
<name>A0AAD7H9Q7_9AGAR</name>